<dbReference type="AlphaFoldDB" id="A0ABD0UEH9"/>
<evidence type="ECO:0000313" key="2">
    <source>
        <dbReference type="Proteomes" id="UP001552299"/>
    </source>
</evidence>
<comment type="caution">
    <text evidence="1">The sequence shown here is derived from an EMBL/GenBank/DDBJ whole genome shotgun (WGS) entry which is preliminary data.</text>
</comment>
<organism evidence="1 2">
    <name type="scientific">Dendrobium thyrsiflorum</name>
    <name type="common">Pinecone-like raceme dendrobium</name>
    <name type="synonym">Orchid</name>
    <dbReference type="NCBI Taxonomy" id="117978"/>
    <lineage>
        <taxon>Eukaryota</taxon>
        <taxon>Viridiplantae</taxon>
        <taxon>Streptophyta</taxon>
        <taxon>Embryophyta</taxon>
        <taxon>Tracheophyta</taxon>
        <taxon>Spermatophyta</taxon>
        <taxon>Magnoliopsida</taxon>
        <taxon>Liliopsida</taxon>
        <taxon>Asparagales</taxon>
        <taxon>Orchidaceae</taxon>
        <taxon>Epidendroideae</taxon>
        <taxon>Malaxideae</taxon>
        <taxon>Dendrobiinae</taxon>
        <taxon>Dendrobium</taxon>
    </lineage>
</organism>
<name>A0ABD0UEH9_DENTH</name>
<proteinExistence type="predicted"/>
<dbReference type="EMBL" id="JANQDX010000015">
    <property type="protein sequence ID" value="KAL0911209.1"/>
    <property type="molecule type" value="Genomic_DNA"/>
</dbReference>
<evidence type="ECO:0000313" key="1">
    <source>
        <dbReference type="EMBL" id="KAL0911209.1"/>
    </source>
</evidence>
<gene>
    <name evidence="1" type="ORF">M5K25_019331</name>
</gene>
<keyword evidence="2" id="KW-1185">Reference proteome</keyword>
<protein>
    <submittedName>
        <fullName evidence="1">Uncharacterized protein</fullName>
    </submittedName>
</protein>
<dbReference type="Proteomes" id="UP001552299">
    <property type="component" value="Unassembled WGS sequence"/>
</dbReference>
<sequence>MSLSDILDQALALCELKRNFGSLPASPPFKGKSERLAFPSSPRGRFRDLGDMAAICNGFDMYMEFSYNK</sequence>
<accession>A0ABD0UEH9</accession>
<reference evidence="1 2" key="1">
    <citation type="journal article" date="2024" name="Plant Biotechnol. J.">
        <title>Dendrobium thyrsiflorum genome and its molecular insights into genes involved in important horticultural traits.</title>
        <authorList>
            <person name="Chen B."/>
            <person name="Wang J.Y."/>
            <person name="Zheng P.J."/>
            <person name="Li K.L."/>
            <person name="Liang Y.M."/>
            <person name="Chen X.F."/>
            <person name="Zhang C."/>
            <person name="Zhao X."/>
            <person name="He X."/>
            <person name="Zhang G.Q."/>
            <person name="Liu Z.J."/>
            <person name="Xu Q."/>
        </authorList>
    </citation>
    <scope>NUCLEOTIDE SEQUENCE [LARGE SCALE GENOMIC DNA]</scope>
    <source>
        <strain evidence="1">GZMU011</strain>
    </source>
</reference>